<evidence type="ECO:0000256" key="2">
    <source>
        <dbReference type="ARBA" id="ARBA00022448"/>
    </source>
</evidence>
<keyword evidence="5 7" id="KW-0472">Membrane</keyword>
<dbReference type="GO" id="GO:0005886">
    <property type="term" value="C:plasma membrane"/>
    <property type="evidence" value="ECO:0007669"/>
    <property type="project" value="TreeGrafter"/>
</dbReference>
<feature type="domain" description="Citrate transporter-like" evidence="8">
    <location>
        <begin position="20"/>
        <end position="120"/>
    </location>
</feature>
<comment type="subcellular location">
    <subcellularLocation>
        <location evidence="1">Membrane</location>
        <topology evidence="1">Multi-pass membrane protein</topology>
    </subcellularLocation>
</comment>
<dbReference type="PANTHER" id="PTHR10283">
    <property type="entry name" value="SOLUTE CARRIER FAMILY 13 MEMBER"/>
    <property type="match status" value="1"/>
</dbReference>
<keyword evidence="2" id="KW-0813">Transport</keyword>
<evidence type="ECO:0000256" key="6">
    <source>
        <dbReference type="SAM" id="MobiDB-lite"/>
    </source>
</evidence>
<dbReference type="InterPro" id="IPR004680">
    <property type="entry name" value="Cit_transptr-like_dom"/>
</dbReference>
<evidence type="ECO:0000256" key="4">
    <source>
        <dbReference type="ARBA" id="ARBA00022989"/>
    </source>
</evidence>
<feature type="transmembrane region" description="Helical" evidence="7">
    <location>
        <begin position="165"/>
        <end position="184"/>
    </location>
</feature>
<feature type="compositionally biased region" description="Acidic residues" evidence="6">
    <location>
        <begin position="1"/>
        <end position="13"/>
    </location>
</feature>
<evidence type="ECO:0000256" key="7">
    <source>
        <dbReference type="SAM" id="Phobius"/>
    </source>
</evidence>
<dbReference type="PANTHER" id="PTHR10283:SF82">
    <property type="entry name" value="SOLUTE CARRIER FAMILY 13 MEMBER 2"/>
    <property type="match status" value="1"/>
</dbReference>
<keyword evidence="4 7" id="KW-1133">Transmembrane helix</keyword>
<dbReference type="GO" id="GO:0015137">
    <property type="term" value="F:citrate transmembrane transporter activity"/>
    <property type="evidence" value="ECO:0007669"/>
    <property type="project" value="TreeGrafter"/>
</dbReference>
<gene>
    <name evidence="9" type="ORF">SFRICE_006471</name>
</gene>
<dbReference type="AlphaFoldDB" id="A0A2H1VD03"/>
<feature type="transmembrane region" description="Helical" evidence="7">
    <location>
        <begin position="38"/>
        <end position="59"/>
    </location>
</feature>
<evidence type="ECO:0000313" key="9">
    <source>
        <dbReference type="EMBL" id="SOQ38730.1"/>
    </source>
</evidence>
<proteinExistence type="predicted"/>
<evidence type="ECO:0000256" key="3">
    <source>
        <dbReference type="ARBA" id="ARBA00022692"/>
    </source>
</evidence>
<protein>
    <submittedName>
        <fullName evidence="9">SFRICE_006471</fullName>
    </submittedName>
</protein>
<evidence type="ECO:0000259" key="8">
    <source>
        <dbReference type="Pfam" id="PF03600"/>
    </source>
</evidence>
<feature type="transmembrane region" description="Helical" evidence="7">
    <location>
        <begin position="216"/>
        <end position="232"/>
    </location>
</feature>
<accession>A0A2H1VD03</accession>
<name>A0A2H1VD03_SPOFR</name>
<dbReference type="GO" id="GO:0015141">
    <property type="term" value="F:succinate transmembrane transporter activity"/>
    <property type="evidence" value="ECO:0007669"/>
    <property type="project" value="TreeGrafter"/>
</dbReference>
<sequence length="280" mass="30714">MTDIEESEKESENDQTANTPEDQLLLAMSLTTMFVSMWITNTAATTMMVPIIFALLQVFEDLDLLSTFEKDVNGDLVASDITTCYFCAASFSATIGGIGTLVGSATNLVFKGLYERPKSETAKRIKIPEVGMQAAKNAVDKNLKEIGKITFWEIVRLVNIVRDSAAAVLVCFLMLVLPSTLDFFKNFTAKVFVTNFASNVAVCTVVTPIVMQLMKIGIGPSIVTILITWAIVRKLYGNTASGELLNPQTMCACELRDHTGKCVGELRDHTENSRNESSRI</sequence>
<organism evidence="9">
    <name type="scientific">Spodoptera frugiperda</name>
    <name type="common">Fall armyworm</name>
    <dbReference type="NCBI Taxonomy" id="7108"/>
    <lineage>
        <taxon>Eukaryota</taxon>
        <taxon>Metazoa</taxon>
        <taxon>Ecdysozoa</taxon>
        <taxon>Arthropoda</taxon>
        <taxon>Hexapoda</taxon>
        <taxon>Insecta</taxon>
        <taxon>Pterygota</taxon>
        <taxon>Neoptera</taxon>
        <taxon>Endopterygota</taxon>
        <taxon>Lepidoptera</taxon>
        <taxon>Glossata</taxon>
        <taxon>Ditrysia</taxon>
        <taxon>Noctuoidea</taxon>
        <taxon>Noctuidae</taxon>
        <taxon>Amphipyrinae</taxon>
        <taxon>Spodoptera</taxon>
    </lineage>
</organism>
<reference evidence="9" key="1">
    <citation type="submission" date="2016-07" db="EMBL/GenBank/DDBJ databases">
        <authorList>
            <person name="Bretaudeau A."/>
        </authorList>
    </citation>
    <scope>NUCLEOTIDE SEQUENCE</scope>
    <source>
        <strain evidence="9">Rice</strain>
        <tissue evidence="9">Whole body</tissue>
    </source>
</reference>
<evidence type="ECO:0000256" key="5">
    <source>
        <dbReference type="ARBA" id="ARBA00023136"/>
    </source>
</evidence>
<evidence type="ECO:0000256" key="1">
    <source>
        <dbReference type="ARBA" id="ARBA00004141"/>
    </source>
</evidence>
<keyword evidence="3 7" id="KW-0812">Transmembrane</keyword>
<feature type="region of interest" description="Disordered" evidence="6">
    <location>
        <begin position="1"/>
        <end position="20"/>
    </location>
</feature>
<dbReference type="EMBL" id="ODYU01001889">
    <property type="protein sequence ID" value="SOQ38730.1"/>
    <property type="molecule type" value="Genomic_DNA"/>
</dbReference>
<dbReference type="Pfam" id="PF03600">
    <property type="entry name" value="CitMHS"/>
    <property type="match status" value="1"/>
</dbReference>